<sequence length="327" mass="38010">MLPRFQNIKGPLNWFSVLTDIFMLGLTIFDLAWLMFDAIYSMHTIKELVDPILPFYQSINEDFYFYDGIIVSIFILEFAIRWLVSIQQKAYAKWFFYPFIHWYDVLGCFPTSSFRILRLFRVIGLTYRLHRWKVINLNDYVLFTTLVHYYNIAIEEISDLLVVKILSQAKDGIHRGKPLNEAILKEVIQPRQTELAQIISANLQKGLEKKYPQYQKLLKKHIIKTVENTVINNPEVQQIKRIPVVGAQVQNALNTATSQIVFGVIDQLIVDLSANENQAMLALITESVLEVLLQQQSPSSTNLTNEMLVESIDLIVKRVQIKQWKSL</sequence>
<dbReference type="InterPro" id="IPR027359">
    <property type="entry name" value="Volt_channel_dom_sf"/>
</dbReference>
<protein>
    <recommendedName>
        <fullName evidence="7">Ion transporter</fullName>
    </recommendedName>
</protein>
<dbReference type="GO" id="GO:0016020">
    <property type="term" value="C:membrane"/>
    <property type="evidence" value="ECO:0007669"/>
    <property type="project" value="UniProtKB-SubCell"/>
</dbReference>
<organism evidence="6">
    <name type="scientific">uncultured Aureispira sp</name>
    <dbReference type="NCBI Taxonomy" id="1331704"/>
    <lineage>
        <taxon>Bacteria</taxon>
        <taxon>Pseudomonadati</taxon>
        <taxon>Bacteroidota</taxon>
        <taxon>Saprospiria</taxon>
        <taxon>Saprospirales</taxon>
        <taxon>Saprospiraceae</taxon>
        <taxon>Aureispira</taxon>
        <taxon>environmental samples</taxon>
    </lineage>
</organism>
<accession>A0A6S6UL69</accession>
<dbReference type="EMBL" id="CACVAQ010000527">
    <property type="protein sequence ID" value="CAA6829972.1"/>
    <property type="molecule type" value="Genomic_DNA"/>
</dbReference>
<feature type="transmembrane region" description="Helical" evidence="5">
    <location>
        <begin position="63"/>
        <end position="84"/>
    </location>
</feature>
<evidence type="ECO:0008006" key="7">
    <source>
        <dbReference type="Google" id="ProtNLM"/>
    </source>
</evidence>
<proteinExistence type="predicted"/>
<keyword evidence="4 5" id="KW-0472">Membrane</keyword>
<dbReference type="Gene3D" id="1.20.120.350">
    <property type="entry name" value="Voltage-gated potassium channels. Chain C"/>
    <property type="match status" value="1"/>
</dbReference>
<comment type="subcellular location">
    <subcellularLocation>
        <location evidence="1">Membrane</location>
        <topology evidence="1">Multi-pass membrane protein</topology>
    </subcellularLocation>
</comment>
<gene>
    <name evidence="6" type="ORF">HELGO_WM26178</name>
</gene>
<evidence type="ECO:0000313" key="6">
    <source>
        <dbReference type="EMBL" id="CAA6829972.1"/>
    </source>
</evidence>
<name>A0A6S6UL69_9BACT</name>
<keyword evidence="2 5" id="KW-0812">Transmembrane</keyword>
<evidence type="ECO:0000256" key="5">
    <source>
        <dbReference type="SAM" id="Phobius"/>
    </source>
</evidence>
<keyword evidence="3 5" id="KW-1133">Transmembrane helix</keyword>
<evidence type="ECO:0000256" key="1">
    <source>
        <dbReference type="ARBA" id="ARBA00004141"/>
    </source>
</evidence>
<reference evidence="6" key="1">
    <citation type="submission" date="2020-01" db="EMBL/GenBank/DDBJ databases">
        <authorList>
            <person name="Meier V. D."/>
            <person name="Meier V D."/>
        </authorList>
    </citation>
    <scope>NUCLEOTIDE SEQUENCE</scope>
    <source>
        <strain evidence="6">HLG_WM_MAG_10</strain>
    </source>
</reference>
<feature type="transmembrane region" description="Helical" evidence="5">
    <location>
        <begin position="12"/>
        <end position="36"/>
    </location>
</feature>
<evidence type="ECO:0000256" key="4">
    <source>
        <dbReference type="ARBA" id="ARBA00023136"/>
    </source>
</evidence>
<evidence type="ECO:0000256" key="2">
    <source>
        <dbReference type="ARBA" id="ARBA00022692"/>
    </source>
</evidence>
<dbReference type="AlphaFoldDB" id="A0A6S6UL69"/>
<evidence type="ECO:0000256" key="3">
    <source>
        <dbReference type="ARBA" id="ARBA00022989"/>
    </source>
</evidence>